<accession>A0ABX1E0H2</accession>
<sequence length="239" mass="25527">MRLPLAALLLGGPILLAGCAEKAPPQSAQAAAVQALPPGRLTRPASLEQRRRMVVDIYASHPTDALSAEEMALYRLLMAHRAAHGLPPVPLSRALSITAARHAVDTVENLGGFHVGEPGESRAHAWSYMPYDGRNPATWPGMWEAPGRLGTGYLPAAYEISTGITGPGNPPMTPAIAMQSWRASPAHEDVILNRGQWSPARLHWRAVGIGLYRGVAHVWWGAEPDPSGQDASRPTMAGL</sequence>
<evidence type="ECO:0000256" key="1">
    <source>
        <dbReference type="SAM" id="SignalP"/>
    </source>
</evidence>
<keyword evidence="3" id="KW-1185">Reference proteome</keyword>
<name>A0ABX1E0H2_9PROT</name>
<feature type="signal peptide" evidence="1">
    <location>
        <begin position="1"/>
        <end position="22"/>
    </location>
</feature>
<protein>
    <recommendedName>
        <fullName evidence="4">SCP domain-containing protein</fullName>
    </recommendedName>
</protein>
<dbReference type="Gene3D" id="3.40.33.10">
    <property type="entry name" value="CAP"/>
    <property type="match status" value="1"/>
</dbReference>
<dbReference type="Proteomes" id="UP000787635">
    <property type="component" value="Unassembled WGS sequence"/>
</dbReference>
<gene>
    <name evidence="2" type="ORF">HEQ75_07250</name>
</gene>
<organism evidence="2 3">
    <name type="scientific">Falsiroseomonas selenitidurans</name>
    <dbReference type="NCBI Taxonomy" id="2716335"/>
    <lineage>
        <taxon>Bacteria</taxon>
        <taxon>Pseudomonadati</taxon>
        <taxon>Pseudomonadota</taxon>
        <taxon>Alphaproteobacteria</taxon>
        <taxon>Acetobacterales</taxon>
        <taxon>Roseomonadaceae</taxon>
        <taxon>Falsiroseomonas</taxon>
    </lineage>
</organism>
<evidence type="ECO:0008006" key="4">
    <source>
        <dbReference type="Google" id="ProtNLM"/>
    </source>
</evidence>
<dbReference type="RefSeq" id="WP_168028741.1">
    <property type="nucleotide sequence ID" value="NZ_JAAVNE010000008.1"/>
</dbReference>
<dbReference type="InterPro" id="IPR035940">
    <property type="entry name" value="CAP_sf"/>
</dbReference>
<comment type="caution">
    <text evidence="2">The sequence shown here is derived from an EMBL/GenBank/DDBJ whole genome shotgun (WGS) entry which is preliminary data.</text>
</comment>
<evidence type="ECO:0000313" key="3">
    <source>
        <dbReference type="Proteomes" id="UP000787635"/>
    </source>
</evidence>
<feature type="chain" id="PRO_5045146142" description="SCP domain-containing protein" evidence="1">
    <location>
        <begin position="23"/>
        <end position="239"/>
    </location>
</feature>
<evidence type="ECO:0000313" key="2">
    <source>
        <dbReference type="EMBL" id="NKC30654.1"/>
    </source>
</evidence>
<dbReference type="PROSITE" id="PS51257">
    <property type="entry name" value="PROKAR_LIPOPROTEIN"/>
    <property type="match status" value="1"/>
</dbReference>
<proteinExistence type="predicted"/>
<reference evidence="2 3" key="1">
    <citation type="submission" date="2020-03" db="EMBL/GenBank/DDBJ databases">
        <title>Roseomonas selenitidurans sp. nov. isolated from urban soil.</title>
        <authorList>
            <person name="Liu H."/>
        </authorList>
    </citation>
    <scope>NUCLEOTIDE SEQUENCE [LARGE SCALE GENOMIC DNA]</scope>
    <source>
        <strain evidence="2 3">BU-1</strain>
    </source>
</reference>
<keyword evidence="1" id="KW-0732">Signal</keyword>
<dbReference type="EMBL" id="JAAVNE010000008">
    <property type="protein sequence ID" value="NKC30654.1"/>
    <property type="molecule type" value="Genomic_DNA"/>
</dbReference>